<dbReference type="PANTHER" id="PTHR31669">
    <property type="entry name" value="PROTEIN FAR1-RELATED SEQUENCE 10-RELATED"/>
    <property type="match status" value="1"/>
</dbReference>
<gene>
    <name evidence="2" type="ORF">ILEXP_LOCUS26903</name>
</gene>
<dbReference type="GO" id="GO:0008270">
    <property type="term" value="F:zinc ion binding"/>
    <property type="evidence" value="ECO:0007669"/>
    <property type="project" value="UniProtKB-UniRule"/>
</dbReference>
<keyword evidence="1" id="KW-0862">Zinc</keyword>
<comment type="function">
    <text evidence="1">Putative transcription activator involved in regulating light control of development.</text>
</comment>
<keyword evidence="1" id="KW-0539">Nucleus</keyword>
<dbReference type="EMBL" id="CAUOFW020003149">
    <property type="protein sequence ID" value="CAK9158287.1"/>
    <property type="molecule type" value="Genomic_DNA"/>
</dbReference>
<protein>
    <recommendedName>
        <fullName evidence="1">Protein FAR1-RELATED SEQUENCE</fullName>
    </recommendedName>
</protein>
<accession>A0ABC8SM67</accession>
<evidence type="ECO:0000313" key="2">
    <source>
        <dbReference type="EMBL" id="CAK9158287.1"/>
    </source>
</evidence>
<comment type="similarity">
    <text evidence="1">Belongs to the FHY3/FAR1 family.</text>
</comment>
<dbReference type="GO" id="GO:0006355">
    <property type="term" value="P:regulation of DNA-templated transcription"/>
    <property type="evidence" value="ECO:0007669"/>
    <property type="project" value="UniProtKB-UniRule"/>
</dbReference>
<reference evidence="2 3" key="1">
    <citation type="submission" date="2024-02" db="EMBL/GenBank/DDBJ databases">
        <authorList>
            <person name="Vignale AGUSTIN F."/>
            <person name="Sosa J E."/>
            <person name="Modenutti C."/>
        </authorList>
    </citation>
    <scope>NUCLEOTIDE SEQUENCE [LARGE SCALE GENOMIC DNA]</scope>
</reference>
<name>A0ABC8SM67_9AQUA</name>
<keyword evidence="1" id="KW-0863">Zinc-finger</keyword>
<dbReference type="PANTHER" id="PTHR31669:SF299">
    <property type="entry name" value="PROTEIN FAR1-RELATED SEQUENCE"/>
    <property type="match status" value="1"/>
</dbReference>
<dbReference type="InterPro" id="IPR031052">
    <property type="entry name" value="FHY3/FAR1"/>
</dbReference>
<evidence type="ECO:0000256" key="1">
    <source>
        <dbReference type="RuleBase" id="RU367018"/>
    </source>
</evidence>
<comment type="subcellular location">
    <subcellularLocation>
        <location evidence="1">Nucleus</location>
    </subcellularLocation>
</comment>
<evidence type="ECO:0000313" key="3">
    <source>
        <dbReference type="Proteomes" id="UP001642360"/>
    </source>
</evidence>
<dbReference type="Proteomes" id="UP001642360">
    <property type="component" value="Unassembled WGS sequence"/>
</dbReference>
<keyword evidence="1" id="KW-0479">Metal-binding</keyword>
<comment type="caution">
    <text evidence="2">The sequence shown here is derived from an EMBL/GenBank/DDBJ whole genome shotgun (WGS) entry which is preliminary data.</text>
</comment>
<dbReference type="GO" id="GO:0005634">
    <property type="term" value="C:nucleus"/>
    <property type="evidence" value="ECO:0007669"/>
    <property type="project" value="UniProtKB-SubCell"/>
</dbReference>
<dbReference type="AlphaFoldDB" id="A0ABC8SM67"/>
<keyword evidence="3" id="KW-1185">Reference proteome</keyword>
<proteinExistence type="inferred from homology"/>
<sequence length="114" mass="13237">MEAMVNECEDNFVDVPHSKPDVPMKLGLEFDYDDESFPYYNESAGAIGFSIRKEHALKIFDVMNIKETIPSHYILKRWTKVATVINPIEITKDKEDDPVLEATKRYRHLCPTFV</sequence>
<organism evidence="2 3">
    <name type="scientific">Ilex paraguariensis</name>
    <name type="common">yerba mate</name>
    <dbReference type="NCBI Taxonomy" id="185542"/>
    <lineage>
        <taxon>Eukaryota</taxon>
        <taxon>Viridiplantae</taxon>
        <taxon>Streptophyta</taxon>
        <taxon>Embryophyta</taxon>
        <taxon>Tracheophyta</taxon>
        <taxon>Spermatophyta</taxon>
        <taxon>Magnoliopsida</taxon>
        <taxon>eudicotyledons</taxon>
        <taxon>Gunneridae</taxon>
        <taxon>Pentapetalae</taxon>
        <taxon>asterids</taxon>
        <taxon>campanulids</taxon>
        <taxon>Aquifoliales</taxon>
        <taxon>Aquifoliaceae</taxon>
        <taxon>Ilex</taxon>
    </lineage>
</organism>